<sequence>AQKNPVGRRVDAGLPRHGLFARRDHGGRDGRRAAGRRLCGRPAHPQPLSGDFRRRRLQRRLRADLRAHQRGRRGGGRQGFRRPRVHADARDPGGAARGGAARDAGDRPPSRARLRRGPGALRPRRDADPHHLSLSPVHHPRDLDRRDAERAWPLRRGRSRARAAQCVADRGPGPRLPVSDRGPRGRLGCGVRRRPRVRAALGGGRAGGARARAEAPAPDARDARLFPHARARRDRLGRRADRHVRRHHHRLV</sequence>
<feature type="non-terminal residue" evidence="2">
    <location>
        <position position="252"/>
    </location>
</feature>
<feature type="compositionally biased region" description="Basic and acidic residues" evidence="1">
    <location>
        <begin position="139"/>
        <end position="152"/>
    </location>
</feature>
<name>A0A6J4MLI5_9HYPH</name>
<accession>A0A6J4MLI5</accession>
<proteinExistence type="predicted"/>
<feature type="compositionally biased region" description="Low complexity" evidence="1">
    <location>
        <begin position="92"/>
        <end position="102"/>
    </location>
</feature>
<reference evidence="2" key="1">
    <citation type="submission" date="2020-02" db="EMBL/GenBank/DDBJ databases">
        <authorList>
            <person name="Meier V. D."/>
        </authorList>
    </citation>
    <scope>NUCLEOTIDE SEQUENCE</scope>
    <source>
        <strain evidence="2">AVDCRST_MAG90</strain>
    </source>
</reference>
<feature type="compositionally biased region" description="Basic residues" evidence="1">
    <location>
        <begin position="68"/>
        <end position="84"/>
    </location>
</feature>
<feature type="compositionally biased region" description="Basic and acidic residues" evidence="1">
    <location>
        <begin position="21"/>
        <end position="32"/>
    </location>
</feature>
<dbReference type="EMBL" id="CADCUC010000589">
    <property type="protein sequence ID" value="CAA9358530.1"/>
    <property type="molecule type" value="Genomic_DNA"/>
</dbReference>
<feature type="region of interest" description="Disordered" evidence="1">
    <location>
        <begin position="231"/>
        <end position="252"/>
    </location>
</feature>
<protein>
    <submittedName>
        <fullName evidence="2">Proposed peptidoglycan lipid II flippase MurJ</fullName>
    </submittedName>
</protein>
<dbReference type="AlphaFoldDB" id="A0A6J4MLI5"/>
<feature type="region of interest" description="Disordered" evidence="1">
    <location>
        <begin position="1"/>
        <end position="189"/>
    </location>
</feature>
<evidence type="ECO:0000256" key="1">
    <source>
        <dbReference type="SAM" id="MobiDB-lite"/>
    </source>
</evidence>
<evidence type="ECO:0000313" key="2">
    <source>
        <dbReference type="EMBL" id="CAA9358530.1"/>
    </source>
</evidence>
<gene>
    <name evidence="2" type="ORF">AVDCRST_MAG90-2822</name>
</gene>
<organism evidence="2">
    <name type="scientific">uncultured Microvirga sp</name>
    <dbReference type="NCBI Taxonomy" id="412392"/>
    <lineage>
        <taxon>Bacteria</taxon>
        <taxon>Pseudomonadati</taxon>
        <taxon>Pseudomonadota</taxon>
        <taxon>Alphaproteobacteria</taxon>
        <taxon>Hyphomicrobiales</taxon>
        <taxon>Methylobacteriaceae</taxon>
        <taxon>Microvirga</taxon>
        <taxon>environmental samples</taxon>
    </lineage>
</organism>
<feature type="non-terminal residue" evidence="2">
    <location>
        <position position="1"/>
    </location>
</feature>